<keyword evidence="11" id="KW-0378">Hydrolase</keyword>
<feature type="domain" description="Acyltransferase 3" evidence="10">
    <location>
        <begin position="10"/>
        <end position="344"/>
    </location>
</feature>
<feature type="transmembrane region" description="Helical" evidence="9">
    <location>
        <begin position="335"/>
        <end position="353"/>
    </location>
</feature>
<feature type="compositionally biased region" description="Basic and acidic residues" evidence="8">
    <location>
        <begin position="627"/>
        <end position="646"/>
    </location>
</feature>
<name>A0A1G6T0X3_PEPNI</name>
<dbReference type="GO" id="GO:0016787">
    <property type="term" value="F:hydrolase activity"/>
    <property type="evidence" value="ECO:0007669"/>
    <property type="project" value="UniProtKB-KW"/>
</dbReference>
<sequence>MMQKKKAYYPALETMRIIAIAGVVAYHYYPQYLPGSFIGVDIFLALSGFLLARSLQAKYEEGVPLRYGAFLLKRVKRLWWPLFWMLLLSVAFINLAAPSFLYNIRMTALSGLTFTNNWWQIQQGSSYFADFVHPSAYTHLWYVALIMQVLVVLPLVMRGGQRLLGNPYRLAGLLGLLALASALAMGVLYVPSGDPSRVYYGTDTRAFAVLIGAVGGLLSEARFGDLLGRRWPVLRRLPMGDVLTLVGLGGLMILAFHLMDQSSFTYRGGLVLAALASTVTFLGLTARSAVLGHLLSWKPLVALGNRTYAIYLWYYPVYAVSGTVPNLQKWPPVQWLILLALGLLTHSLAEGLLGRRLMVTVKAVPSLFSDGFSKASLQDGIRRWPARALALLLLVLMVLSATIGLVRAPAGKNQTVAEMQAQLAETQKKLEARQKAAAREEVAEIGAIEGLSDEQRLFAAKADVTFIGDSILLSAAQPLAEAFPKAVIDGQVGRQLNQSGEVVDRLVQDNRLAPTVVLVLGSNGPFTEEQLTALTNKLGKRKLYFVNTHVARQWQDDVNAMLTAYVKAHKNARLIDWKSLIEQHPDWLYEDNTHCNPEGAQGFMQLVVQNLYDDAGSSVGKGHKAHKSDGKSSDKGVHSSAKDKKN</sequence>
<dbReference type="PANTHER" id="PTHR23028">
    <property type="entry name" value="ACETYLTRANSFERASE"/>
    <property type="match status" value="1"/>
</dbReference>
<evidence type="ECO:0000256" key="1">
    <source>
        <dbReference type="ARBA" id="ARBA00004651"/>
    </source>
</evidence>
<reference evidence="11 12" key="1">
    <citation type="submission" date="2016-10" db="EMBL/GenBank/DDBJ databases">
        <authorList>
            <person name="de Groot N.N."/>
        </authorList>
    </citation>
    <scope>NUCLEOTIDE SEQUENCE [LARGE SCALE GENOMIC DNA]</scope>
    <source>
        <strain evidence="11 12">DSM 20475</strain>
    </source>
</reference>
<dbReference type="Proteomes" id="UP000198995">
    <property type="component" value="Unassembled WGS sequence"/>
</dbReference>
<feature type="transmembrane region" description="Helical" evidence="9">
    <location>
        <begin position="140"/>
        <end position="158"/>
    </location>
</feature>
<evidence type="ECO:0000256" key="3">
    <source>
        <dbReference type="ARBA" id="ARBA00022679"/>
    </source>
</evidence>
<dbReference type="Gene3D" id="3.40.50.1110">
    <property type="entry name" value="SGNH hydrolase"/>
    <property type="match status" value="1"/>
</dbReference>
<keyword evidence="2" id="KW-1003">Cell membrane</keyword>
<feature type="transmembrane region" description="Helical" evidence="9">
    <location>
        <begin position="239"/>
        <end position="258"/>
    </location>
</feature>
<protein>
    <submittedName>
        <fullName evidence="11">Peptidoglycan/LPS O-acetylase OafA/YrhL, contains acyltransferase and SGNH-hydrolase domains</fullName>
    </submittedName>
</protein>
<dbReference type="CDD" id="cd01840">
    <property type="entry name" value="SGNH_hydrolase_yrhL_like"/>
    <property type="match status" value="1"/>
</dbReference>
<evidence type="ECO:0000256" key="2">
    <source>
        <dbReference type="ARBA" id="ARBA00022475"/>
    </source>
</evidence>
<evidence type="ECO:0000256" key="7">
    <source>
        <dbReference type="ARBA" id="ARBA00023315"/>
    </source>
</evidence>
<dbReference type="STRING" id="2741.SAMN04489866_1022"/>
<dbReference type="InterPro" id="IPR050879">
    <property type="entry name" value="Acyltransferase_3"/>
</dbReference>
<evidence type="ECO:0000256" key="9">
    <source>
        <dbReference type="SAM" id="Phobius"/>
    </source>
</evidence>
<evidence type="ECO:0000313" key="12">
    <source>
        <dbReference type="Proteomes" id="UP000198995"/>
    </source>
</evidence>
<feature type="transmembrane region" description="Helical" evidence="9">
    <location>
        <begin position="35"/>
        <end position="52"/>
    </location>
</feature>
<dbReference type="PANTHER" id="PTHR23028:SF53">
    <property type="entry name" value="ACYL_TRANSF_3 DOMAIN-CONTAINING PROTEIN"/>
    <property type="match status" value="1"/>
</dbReference>
<keyword evidence="3 11" id="KW-0808">Transferase</keyword>
<dbReference type="Pfam" id="PF01757">
    <property type="entry name" value="Acyl_transf_3"/>
    <property type="match status" value="1"/>
</dbReference>
<dbReference type="AlphaFoldDB" id="A0A1G6T0X3"/>
<dbReference type="InterPro" id="IPR036514">
    <property type="entry name" value="SGNH_hydro_sf"/>
</dbReference>
<feature type="transmembrane region" description="Helical" evidence="9">
    <location>
        <begin position="82"/>
        <end position="102"/>
    </location>
</feature>
<proteinExistence type="predicted"/>
<keyword evidence="7 11" id="KW-0012">Acyltransferase</keyword>
<evidence type="ECO:0000256" key="4">
    <source>
        <dbReference type="ARBA" id="ARBA00022692"/>
    </source>
</evidence>
<keyword evidence="6 9" id="KW-0472">Membrane</keyword>
<evidence type="ECO:0000259" key="10">
    <source>
        <dbReference type="Pfam" id="PF01757"/>
    </source>
</evidence>
<gene>
    <name evidence="11" type="ORF">SAMN04489866_1022</name>
</gene>
<dbReference type="GO" id="GO:0005886">
    <property type="term" value="C:plasma membrane"/>
    <property type="evidence" value="ECO:0007669"/>
    <property type="project" value="UniProtKB-SubCell"/>
</dbReference>
<dbReference type="EMBL" id="FNAF01000002">
    <property type="protein sequence ID" value="SDD22025.1"/>
    <property type="molecule type" value="Genomic_DNA"/>
</dbReference>
<keyword evidence="5 9" id="KW-1133">Transmembrane helix</keyword>
<evidence type="ECO:0000256" key="6">
    <source>
        <dbReference type="ARBA" id="ARBA00023136"/>
    </source>
</evidence>
<dbReference type="GO" id="GO:0009103">
    <property type="term" value="P:lipopolysaccharide biosynthetic process"/>
    <property type="evidence" value="ECO:0007669"/>
    <property type="project" value="TreeGrafter"/>
</dbReference>
<feature type="transmembrane region" description="Helical" evidence="9">
    <location>
        <begin position="7"/>
        <end position="29"/>
    </location>
</feature>
<organism evidence="11 12">
    <name type="scientific">Peptococcus niger</name>
    <dbReference type="NCBI Taxonomy" id="2741"/>
    <lineage>
        <taxon>Bacteria</taxon>
        <taxon>Bacillati</taxon>
        <taxon>Bacillota</taxon>
        <taxon>Clostridia</taxon>
        <taxon>Eubacteriales</taxon>
        <taxon>Peptococcaceae</taxon>
        <taxon>Peptococcus</taxon>
    </lineage>
</organism>
<dbReference type="SUPFAM" id="SSF52266">
    <property type="entry name" value="SGNH hydrolase"/>
    <property type="match status" value="1"/>
</dbReference>
<feature type="transmembrane region" description="Helical" evidence="9">
    <location>
        <begin position="264"/>
        <end position="285"/>
    </location>
</feature>
<accession>A0A1G6T0X3</accession>
<evidence type="ECO:0000313" key="11">
    <source>
        <dbReference type="EMBL" id="SDD22025.1"/>
    </source>
</evidence>
<feature type="transmembrane region" description="Helical" evidence="9">
    <location>
        <begin position="198"/>
        <end position="218"/>
    </location>
</feature>
<keyword evidence="12" id="KW-1185">Reference proteome</keyword>
<dbReference type="InterPro" id="IPR002656">
    <property type="entry name" value="Acyl_transf_3_dom"/>
</dbReference>
<comment type="subcellular location">
    <subcellularLocation>
        <location evidence="1">Cell membrane</location>
        <topology evidence="1">Multi-pass membrane protein</topology>
    </subcellularLocation>
</comment>
<evidence type="ECO:0000256" key="8">
    <source>
        <dbReference type="SAM" id="MobiDB-lite"/>
    </source>
</evidence>
<evidence type="ECO:0000256" key="5">
    <source>
        <dbReference type="ARBA" id="ARBA00022989"/>
    </source>
</evidence>
<feature type="region of interest" description="Disordered" evidence="8">
    <location>
        <begin position="617"/>
        <end position="646"/>
    </location>
</feature>
<keyword evidence="4 9" id="KW-0812">Transmembrane</keyword>
<feature type="transmembrane region" description="Helical" evidence="9">
    <location>
        <begin position="388"/>
        <end position="406"/>
    </location>
</feature>
<dbReference type="GO" id="GO:0016747">
    <property type="term" value="F:acyltransferase activity, transferring groups other than amino-acyl groups"/>
    <property type="evidence" value="ECO:0007669"/>
    <property type="project" value="InterPro"/>
</dbReference>
<feature type="transmembrane region" description="Helical" evidence="9">
    <location>
        <begin position="170"/>
        <end position="192"/>
    </location>
</feature>
<feature type="transmembrane region" description="Helical" evidence="9">
    <location>
        <begin position="297"/>
        <end position="315"/>
    </location>
</feature>